<feature type="transmembrane region" description="Helical" evidence="3">
    <location>
        <begin position="9"/>
        <end position="27"/>
    </location>
</feature>
<organism evidence="5 6">
    <name type="scientific">Cystobacter ferrugineus</name>
    <dbReference type="NCBI Taxonomy" id="83449"/>
    <lineage>
        <taxon>Bacteria</taxon>
        <taxon>Pseudomonadati</taxon>
        <taxon>Myxococcota</taxon>
        <taxon>Myxococcia</taxon>
        <taxon>Myxococcales</taxon>
        <taxon>Cystobacterineae</taxon>
        <taxon>Archangiaceae</taxon>
        <taxon>Cystobacter</taxon>
    </lineage>
</organism>
<sequence length="1027" mass="110596">MNIRSNRRVTLGIATLVILLGIWWVAVDDCVSTWIFQGVKTPRCPDGRLRQTVTLSIQGLARESTGSVTLWALAHGVTRDGSKLQSEVRRMEPALFLVDAEGKETPLPVESPWERQKPGFGQSARVKLPALPDGDYRLRARVDSPLGTDSVDAPLPLYAPARVQVLTDRPLYEPGHVVRFRAVVLRARDLAPLDGRPGSWFVRDPSGEILLEQRVPAGPWGVVSGEFPLDRGAATGSWKVAWASGDASGEASFQVHPFTLPRFQVEAQGTKPFWRAGEAPLVEGRVLYTSGAPVAGATVKVDWRASGRWPPPTAWLDTNARDGLPREARTDATGRFRLQLPRVPFDLRGQATLSATLSATDPAGDQVQGSTSVLLSEDALSVSAVTELSDGLVDGYSNRVYLRATTADGRLLPGAELTVRRAWDPSDEGMRAVTDEDGVAAFQLDPGPPISVVLPAVPVRPAPRPPPVRLDGLRDLLADEGDSSLEDQLAVERWLEPLRPCARFVSPDADSSEVELGLHVTAGGAVVDVTAEDSPLASCAAAILRARSLPPGRERMLGLALSLRDPGLPSLGFEVLELSEASEGLEEALHRAALDARECLPADLSLSAPLPAALTWRTRPGKREVEVGWTSPRTQEDSLPTTHLACIQSRFTGMRLSEEPGHAMGIVRFTAEPASRHSEGAAPQERTLLGYELEVSAKDATGELGSTKWIASPARLPPTRLRAWPVLAQAGGEVRIELLRGPDFAGGLPEELELQAGDRTLKAKVERTGTVPVARFSLPTSFEGWAEANWNGAVARVYVAPQARLTLEVAPDKATYAPGELAHLQVNTWVDGRKGPAAVGFFGVDESLSQLATLPDADAFDGMRPGPSVPSPAFGVLDSTALVMGRIRGANAAAATLLRVKGVPARAEGEKPLTFSAHSPFEPDVELTEPFYRVLSELTVRVRAWEESAPEGETLSPEGLARQWEQALAACEQRGEKVTDAFGRRLRLSQLPPELLALTDPRAVVVDGTRLPQDIENWGAWVARESP</sequence>
<dbReference type="GO" id="GO:0004866">
    <property type="term" value="F:endopeptidase inhibitor activity"/>
    <property type="evidence" value="ECO:0007669"/>
    <property type="project" value="InterPro"/>
</dbReference>
<dbReference type="InterPro" id="IPR050473">
    <property type="entry name" value="A2M/Complement_sys"/>
</dbReference>
<accession>A0A1L9AVU4</accession>
<reference evidence="5 6" key="2">
    <citation type="submission" date="2016-12" db="EMBL/GenBank/DDBJ databases">
        <title>Draft Genome Sequence of Cystobacter ferrugineus Strain Cbfe23.</title>
        <authorList>
            <person name="Akbar S."/>
            <person name="Dowd S.E."/>
            <person name="Stevens D.C."/>
        </authorList>
    </citation>
    <scope>NUCLEOTIDE SEQUENCE [LARGE SCALE GENOMIC DNA]</scope>
    <source>
        <strain evidence="5 6">Cbfe23</strain>
    </source>
</reference>
<dbReference type="PANTHER" id="PTHR11412">
    <property type="entry name" value="MACROGLOBULIN / COMPLEMENT"/>
    <property type="match status" value="1"/>
</dbReference>
<name>A0A1L9AVU4_9BACT</name>
<keyword evidence="3" id="KW-0812">Transmembrane</keyword>
<proteinExistence type="predicted"/>
<gene>
    <name evidence="5" type="ORF">BON30_44960</name>
</gene>
<evidence type="ECO:0000256" key="3">
    <source>
        <dbReference type="SAM" id="Phobius"/>
    </source>
</evidence>
<keyword evidence="3" id="KW-0472">Membrane</keyword>
<dbReference type="Pfam" id="PF01835">
    <property type="entry name" value="MG2"/>
    <property type="match status" value="1"/>
</dbReference>
<dbReference type="STRING" id="83449.BON30_44960"/>
<evidence type="ECO:0000313" key="5">
    <source>
        <dbReference type="EMBL" id="OJH34116.1"/>
    </source>
</evidence>
<keyword evidence="1" id="KW-0732">Signal</keyword>
<protein>
    <recommendedName>
        <fullName evidence="4">Macroglobulin domain-containing protein</fullName>
    </recommendedName>
</protein>
<dbReference type="EMBL" id="MPIN01000022">
    <property type="protein sequence ID" value="OJH34116.1"/>
    <property type="molecule type" value="Genomic_DNA"/>
</dbReference>
<keyword evidence="6" id="KW-1185">Reference proteome</keyword>
<keyword evidence="3" id="KW-1133">Transmembrane helix</keyword>
<dbReference type="InterPro" id="IPR002890">
    <property type="entry name" value="MG2"/>
</dbReference>
<feature type="domain" description="Macroglobulin" evidence="4">
    <location>
        <begin position="165"/>
        <end position="255"/>
    </location>
</feature>
<evidence type="ECO:0000313" key="6">
    <source>
        <dbReference type="Proteomes" id="UP000182229"/>
    </source>
</evidence>
<evidence type="ECO:0000256" key="1">
    <source>
        <dbReference type="ARBA" id="ARBA00022729"/>
    </source>
</evidence>
<dbReference type="AlphaFoldDB" id="A0A1L9AVU4"/>
<dbReference type="Gene3D" id="2.60.40.1930">
    <property type="match status" value="1"/>
</dbReference>
<evidence type="ECO:0000259" key="4">
    <source>
        <dbReference type="Pfam" id="PF01835"/>
    </source>
</evidence>
<dbReference type="PANTHER" id="PTHR11412:SF136">
    <property type="entry name" value="CD109 ANTIGEN"/>
    <property type="match status" value="1"/>
</dbReference>
<evidence type="ECO:0000256" key="2">
    <source>
        <dbReference type="ARBA" id="ARBA00022966"/>
    </source>
</evidence>
<keyword evidence="2" id="KW-0882">Thioester bond</keyword>
<reference evidence="6" key="1">
    <citation type="submission" date="2016-11" db="EMBL/GenBank/DDBJ databases">
        <authorList>
            <person name="Shukria A."/>
            <person name="Stevens D.C."/>
        </authorList>
    </citation>
    <scope>NUCLEOTIDE SEQUENCE [LARGE SCALE GENOMIC DNA]</scope>
    <source>
        <strain evidence="6">Cbfe23</strain>
    </source>
</reference>
<dbReference type="OrthoDB" id="5477752at2"/>
<comment type="caution">
    <text evidence="5">The sequence shown here is derived from an EMBL/GenBank/DDBJ whole genome shotgun (WGS) entry which is preliminary data.</text>
</comment>
<dbReference type="Proteomes" id="UP000182229">
    <property type="component" value="Unassembled WGS sequence"/>
</dbReference>
<dbReference type="RefSeq" id="WP_071904797.1">
    <property type="nucleotide sequence ID" value="NZ_MPIN01000022.1"/>
</dbReference>